<reference evidence="2 3" key="1">
    <citation type="submission" date="2020-12" db="EMBL/GenBank/DDBJ databases">
        <title>Comparative genome analysis of fungal antagonists Marinomonas ostreistagni 398 and M. spartinae 468.</title>
        <authorList>
            <person name="Fields J.L."/>
            <person name="Mavrodi O.V."/>
            <person name="Biber P.D."/>
            <person name="Indest K.J."/>
            <person name="Mavrodi D.V."/>
        </authorList>
    </citation>
    <scope>NUCLEOTIDE SEQUENCE [LARGE SCALE GENOMIC DNA]</scope>
    <source>
        <strain evidence="2 3">USM7</strain>
    </source>
</reference>
<accession>A0ABS0ZBI8</accession>
<protein>
    <submittedName>
        <fullName evidence="2">Helix-turn-helix transcriptional regulator</fullName>
    </submittedName>
</protein>
<dbReference type="Gene3D" id="1.10.260.40">
    <property type="entry name" value="lambda repressor-like DNA-binding domains"/>
    <property type="match status" value="1"/>
</dbReference>
<name>A0ABS0ZBI8_9GAMM</name>
<dbReference type="InterPro" id="IPR010982">
    <property type="entry name" value="Lambda_DNA-bd_dom_sf"/>
</dbReference>
<comment type="caution">
    <text evidence="2">The sequence shown here is derived from an EMBL/GenBank/DDBJ whole genome shotgun (WGS) entry which is preliminary data.</text>
</comment>
<feature type="domain" description="HTH cro/C1-type" evidence="1">
    <location>
        <begin position="105"/>
        <end position="159"/>
    </location>
</feature>
<dbReference type="SMART" id="SM00530">
    <property type="entry name" value="HTH_XRE"/>
    <property type="match status" value="2"/>
</dbReference>
<evidence type="ECO:0000313" key="3">
    <source>
        <dbReference type="Proteomes" id="UP000598488"/>
    </source>
</evidence>
<dbReference type="CDD" id="cd00093">
    <property type="entry name" value="HTH_XRE"/>
    <property type="match status" value="1"/>
</dbReference>
<proteinExistence type="predicted"/>
<evidence type="ECO:0000313" key="2">
    <source>
        <dbReference type="EMBL" id="MBJ7550773.1"/>
    </source>
</evidence>
<dbReference type="PROSITE" id="PS50943">
    <property type="entry name" value="HTH_CROC1"/>
    <property type="match status" value="1"/>
</dbReference>
<keyword evidence="3" id="KW-1185">Reference proteome</keyword>
<dbReference type="Pfam" id="PF21291">
    <property type="entry name" value="CYNS_N"/>
    <property type="match status" value="1"/>
</dbReference>
<evidence type="ECO:0000259" key="1">
    <source>
        <dbReference type="PROSITE" id="PS50943"/>
    </source>
</evidence>
<gene>
    <name evidence="2" type="ORF">JHD44_08775</name>
</gene>
<dbReference type="InterPro" id="IPR001387">
    <property type="entry name" value="Cro/C1-type_HTH"/>
</dbReference>
<dbReference type="RefSeq" id="WP_199462384.1">
    <property type="nucleotide sequence ID" value="NZ_JAEMUH010000007.1"/>
</dbReference>
<sequence>MPTIEPLEKEVKESTAGACSLAMQRIINASRYERSEIAEYIGLSNVALDRRMRGSVSFSLEEAVMICRLVEIPIGDALKLGEMSQEEFENAWIYQWRRQNIAKHVANLEVEKGLNHTQIAEICGYSKSWLSNILSGKGKLTGRIARVIEKRLELPEDFLDRKPLTPPKAAQIDGSLLAKTAAQLVATVRGEGFEIDSDLLNIYVTSIVQLYNARIATRGGYDPETDAAQFQAVYDQLVLSLKMKDGLWKY</sequence>
<dbReference type="InterPro" id="IPR048564">
    <property type="entry name" value="CYNS_N"/>
</dbReference>
<organism evidence="2 3">
    <name type="scientific">Marinomonas ostreistagni</name>
    <dbReference type="NCBI Taxonomy" id="359209"/>
    <lineage>
        <taxon>Bacteria</taxon>
        <taxon>Pseudomonadati</taxon>
        <taxon>Pseudomonadota</taxon>
        <taxon>Gammaproteobacteria</taxon>
        <taxon>Oceanospirillales</taxon>
        <taxon>Oceanospirillaceae</taxon>
        <taxon>Marinomonas</taxon>
    </lineage>
</organism>
<dbReference type="Proteomes" id="UP000598488">
    <property type="component" value="Unassembled WGS sequence"/>
</dbReference>
<dbReference type="SUPFAM" id="SSF47413">
    <property type="entry name" value="lambda repressor-like DNA-binding domains"/>
    <property type="match status" value="2"/>
</dbReference>
<dbReference type="EMBL" id="JAEMUH010000007">
    <property type="protein sequence ID" value="MBJ7550773.1"/>
    <property type="molecule type" value="Genomic_DNA"/>
</dbReference>